<protein>
    <submittedName>
        <fullName evidence="1">Uncharacterized protein</fullName>
    </submittedName>
</protein>
<comment type="caution">
    <text evidence="1">The sequence shown here is derived from an EMBL/GenBank/DDBJ whole genome shotgun (WGS) entry which is preliminary data.</text>
</comment>
<dbReference type="AlphaFoldDB" id="A0A0F9K7T6"/>
<evidence type="ECO:0000313" key="1">
    <source>
        <dbReference type="EMBL" id="KKM70741.1"/>
    </source>
</evidence>
<reference evidence="1" key="1">
    <citation type="journal article" date="2015" name="Nature">
        <title>Complex archaea that bridge the gap between prokaryotes and eukaryotes.</title>
        <authorList>
            <person name="Spang A."/>
            <person name="Saw J.H."/>
            <person name="Jorgensen S.L."/>
            <person name="Zaremba-Niedzwiedzka K."/>
            <person name="Martijn J."/>
            <person name="Lind A.E."/>
            <person name="van Eijk R."/>
            <person name="Schleper C."/>
            <person name="Guy L."/>
            <person name="Ettema T.J."/>
        </authorList>
    </citation>
    <scope>NUCLEOTIDE SEQUENCE</scope>
</reference>
<organism evidence="1">
    <name type="scientific">marine sediment metagenome</name>
    <dbReference type="NCBI Taxonomy" id="412755"/>
    <lineage>
        <taxon>unclassified sequences</taxon>
        <taxon>metagenomes</taxon>
        <taxon>ecological metagenomes</taxon>
    </lineage>
</organism>
<dbReference type="EMBL" id="LAZR01009760">
    <property type="protein sequence ID" value="KKM70741.1"/>
    <property type="molecule type" value="Genomic_DNA"/>
</dbReference>
<gene>
    <name evidence="1" type="ORF">LCGC14_1437690</name>
</gene>
<accession>A0A0F9K7T6</accession>
<name>A0A0F9K7T6_9ZZZZ</name>
<proteinExistence type="predicted"/>
<sequence>MIIKHKNQSGHHVTDIPSKDKLEKIPSMVDGRFLLKTIKHIMKGDLLLSKGHIPEAGHTVPENFIGVGVAASDDPRVDDYLIDRLHELNIISVRIDLSYGDINGNAGRLLRKLINERFEVLLHLVQPFNQAYEMENEAAQLE</sequence>